<dbReference type="Pfam" id="PF13713">
    <property type="entry name" value="BRX_N"/>
    <property type="match status" value="1"/>
</dbReference>
<dbReference type="AlphaFoldDB" id="A0AAW2Y0B0"/>
<dbReference type="PROSITE" id="PS51514">
    <property type="entry name" value="BRX"/>
    <property type="match status" value="1"/>
</dbReference>
<keyword evidence="1" id="KW-0175">Coiled coil</keyword>
<proteinExistence type="predicted"/>
<feature type="compositionally biased region" description="Basic and acidic residues" evidence="2">
    <location>
        <begin position="154"/>
        <end position="164"/>
    </location>
</feature>
<evidence type="ECO:0000259" key="3">
    <source>
        <dbReference type="PROSITE" id="PS51514"/>
    </source>
</evidence>
<accession>A0AAW2Y0B0</accession>
<feature type="region of interest" description="Disordered" evidence="2">
    <location>
        <begin position="73"/>
        <end position="168"/>
    </location>
</feature>
<dbReference type="InterPro" id="IPR039326">
    <property type="entry name" value="Patronus"/>
</dbReference>
<feature type="compositionally biased region" description="Polar residues" evidence="2">
    <location>
        <begin position="131"/>
        <end position="143"/>
    </location>
</feature>
<reference evidence="4" key="1">
    <citation type="submission" date="2020-06" db="EMBL/GenBank/DDBJ databases">
        <authorList>
            <person name="Li T."/>
            <person name="Hu X."/>
            <person name="Zhang T."/>
            <person name="Song X."/>
            <person name="Zhang H."/>
            <person name="Dai N."/>
            <person name="Sheng W."/>
            <person name="Hou X."/>
            <person name="Wei L."/>
        </authorList>
    </citation>
    <scope>NUCLEOTIDE SEQUENCE</scope>
    <source>
        <strain evidence="4">KEN1</strain>
        <tissue evidence="4">Leaf</tissue>
    </source>
</reference>
<evidence type="ECO:0000313" key="4">
    <source>
        <dbReference type="EMBL" id="KAL0459137.1"/>
    </source>
</evidence>
<feature type="coiled-coil region" evidence="1">
    <location>
        <begin position="3"/>
        <end position="72"/>
    </location>
</feature>
<feature type="compositionally biased region" description="Low complexity" evidence="2">
    <location>
        <begin position="114"/>
        <end position="130"/>
    </location>
</feature>
<evidence type="ECO:0000256" key="2">
    <source>
        <dbReference type="SAM" id="MobiDB-lite"/>
    </source>
</evidence>
<organism evidence="4">
    <name type="scientific">Sesamum latifolium</name>
    <dbReference type="NCBI Taxonomy" id="2727402"/>
    <lineage>
        <taxon>Eukaryota</taxon>
        <taxon>Viridiplantae</taxon>
        <taxon>Streptophyta</taxon>
        <taxon>Embryophyta</taxon>
        <taxon>Tracheophyta</taxon>
        <taxon>Spermatophyta</taxon>
        <taxon>Magnoliopsida</taxon>
        <taxon>eudicotyledons</taxon>
        <taxon>Gunneridae</taxon>
        <taxon>Pentapetalae</taxon>
        <taxon>asterids</taxon>
        <taxon>lamiids</taxon>
        <taxon>Lamiales</taxon>
        <taxon>Pedaliaceae</taxon>
        <taxon>Sesamum</taxon>
    </lineage>
</organism>
<protein>
    <submittedName>
        <fullName evidence="4">PH, RCC1 and FYVE domains-containing protein 1</fullName>
    </submittedName>
</protein>
<comment type="caution">
    <text evidence="4">The sequence shown here is derived from an EMBL/GenBank/DDBJ whole genome shotgun (WGS) entry which is preliminary data.</text>
</comment>
<evidence type="ECO:0000256" key="1">
    <source>
        <dbReference type="SAM" id="Coils"/>
    </source>
</evidence>
<sequence>MTSDGLSQEVIKLRAQVENLTRKSQLQELELERTTKQLKEAIAIAGEETAKCKAAKEVIKSLTAQLKEMAERLPVGSARNTKSPPFTSLGPPSIPNDIANLSIDRVNGQTNGPELESNESNSLLLSNGSSTASNRSLGHSRQGYTEAAMRNGNRTKESESRTESEWVEQDEPGVYITLTSLPGGLKDLKRVRFRSRENQMQKRKKLRRKGKDVIEMFIIIDGKSKSSKLVARKAGVALESRKALTDITNKSSIHPEASSQKKNSQNKKCNIAEDGYLHQQVIEGEALSKKKSSTNEKLNIAEEGFLHDHNKCIEAQKAVLELDFWDTVLPGHDSADQIMKQAKSDPDIDSKTCHRVLEELSMSEFSDWV</sequence>
<dbReference type="EMBL" id="JACGWN010000002">
    <property type="protein sequence ID" value="KAL0459137.1"/>
    <property type="molecule type" value="Genomic_DNA"/>
</dbReference>
<dbReference type="InterPro" id="IPR013591">
    <property type="entry name" value="Brevis_radix_dom"/>
</dbReference>
<dbReference type="PANTHER" id="PTHR35125:SF1">
    <property type="entry name" value="PROTEIN PATRONUS 2"/>
    <property type="match status" value="1"/>
</dbReference>
<name>A0AAW2Y0B0_9LAMI</name>
<feature type="domain" description="BRX" evidence="3">
    <location>
        <begin position="164"/>
        <end position="217"/>
    </location>
</feature>
<dbReference type="InterPro" id="IPR027988">
    <property type="entry name" value="BRX_N"/>
</dbReference>
<gene>
    <name evidence="4" type="ORF">Slati_0540900</name>
</gene>
<dbReference type="Pfam" id="PF08381">
    <property type="entry name" value="BRX"/>
    <property type="match status" value="1"/>
</dbReference>
<dbReference type="GO" id="GO:0007346">
    <property type="term" value="P:regulation of mitotic cell cycle"/>
    <property type="evidence" value="ECO:0007669"/>
    <property type="project" value="InterPro"/>
</dbReference>
<reference evidence="4" key="2">
    <citation type="journal article" date="2024" name="Plant">
        <title>Genomic evolution and insights into agronomic trait innovations of Sesamum species.</title>
        <authorList>
            <person name="Miao H."/>
            <person name="Wang L."/>
            <person name="Qu L."/>
            <person name="Liu H."/>
            <person name="Sun Y."/>
            <person name="Le M."/>
            <person name="Wang Q."/>
            <person name="Wei S."/>
            <person name="Zheng Y."/>
            <person name="Lin W."/>
            <person name="Duan Y."/>
            <person name="Cao H."/>
            <person name="Xiong S."/>
            <person name="Wang X."/>
            <person name="Wei L."/>
            <person name="Li C."/>
            <person name="Ma Q."/>
            <person name="Ju M."/>
            <person name="Zhao R."/>
            <person name="Li G."/>
            <person name="Mu C."/>
            <person name="Tian Q."/>
            <person name="Mei H."/>
            <person name="Zhang T."/>
            <person name="Gao T."/>
            <person name="Zhang H."/>
        </authorList>
    </citation>
    <scope>NUCLEOTIDE SEQUENCE</scope>
    <source>
        <strain evidence="4">KEN1</strain>
    </source>
</reference>
<dbReference type="PANTHER" id="PTHR35125">
    <property type="entry name" value="NEURON NAVIGATOR 1-LIKE-RELATED"/>
    <property type="match status" value="1"/>
</dbReference>
<dbReference type="Pfam" id="PF16627">
    <property type="entry name" value="BRX_assoc"/>
    <property type="match status" value="1"/>
</dbReference>